<keyword evidence="2" id="KW-0675">Receptor</keyword>
<reference evidence="2 3" key="1">
    <citation type="submission" date="2016-11" db="EMBL/GenBank/DDBJ databases">
        <authorList>
            <person name="Jaros S."/>
            <person name="Januszkiewicz K."/>
            <person name="Wedrychowicz H."/>
        </authorList>
    </citation>
    <scope>NUCLEOTIDE SEQUENCE [LARGE SCALE GENOMIC DNA]</scope>
    <source>
        <strain evidence="2 3">DSM 14916</strain>
    </source>
</reference>
<evidence type="ECO:0000313" key="3">
    <source>
        <dbReference type="Proteomes" id="UP000184387"/>
    </source>
</evidence>
<accession>A0A1M6HQG3</accession>
<organism evidence="2 3">
    <name type="scientific">Muricoccus roseus</name>
    <dbReference type="NCBI Taxonomy" id="198092"/>
    <lineage>
        <taxon>Bacteria</taxon>
        <taxon>Pseudomonadati</taxon>
        <taxon>Pseudomonadota</taxon>
        <taxon>Alphaproteobacteria</taxon>
        <taxon>Acetobacterales</taxon>
        <taxon>Roseomonadaceae</taxon>
        <taxon>Muricoccus</taxon>
    </lineage>
</organism>
<dbReference type="InterPro" id="IPR006311">
    <property type="entry name" value="TAT_signal"/>
</dbReference>
<dbReference type="InterPro" id="IPR042100">
    <property type="entry name" value="Bug_dom1"/>
</dbReference>
<comment type="similarity">
    <text evidence="1">Belongs to the UPF0065 (bug) family.</text>
</comment>
<proteinExistence type="inferred from homology"/>
<dbReference type="Gene3D" id="3.40.190.150">
    <property type="entry name" value="Bordetella uptake gene, domain 1"/>
    <property type="match status" value="1"/>
</dbReference>
<dbReference type="Proteomes" id="UP000184387">
    <property type="component" value="Unassembled WGS sequence"/>
</dbReference>
<dbReference type="PANTHER" id="PTHR42928">
    <property type="entry name" value="TRICARBOXYLATE-BINDING PROTEIN"/>
    <property type="match status" value="1"/>
</dbReference>
<dbReference type="EMBL" id="FQZF01000010">
    <property type="protein sequence ID" value="SHJ24417.1"/>
    <property type="molecule type" value="Genomic_DNA"/>
</dbReference>
<dbReference type="PANTHER" id="PTHR42928:SF5">
    <property type="entry name" value="BLR1237 PROTEIN"/>
    <property type="match status" value="1"/>
</dbReference>
<dbReference type="AlphaFoldDB" id="A0A1M6HQG3"/>
<dbReference type="PROSITE" id="PS51318">
    <property type="entry name" value="TAT"/>
    <property type="match status" value="1"/>
</dbReference>
<name>A0A1M6HQG3_9PROT</name>
<dbReference type="OrthoDB" id="7250553at2"/>
<dbReference type="Pfam" id="PF03401">
    <property type="entry name" value="TctC"/>
    <property type="match status" value="1"/>
</dbReference>
<dbReference type="InterPro" id="IPR005064">
    <property type="entry name" value="BUG"/>
</dbReference>
<dbReference type="Gene3D" id="3.40.190.10">
    <property type="entry name" value="Periplasmic binding protein-like II"/>
    <property type="match status" value="1"/>
</dbReference>
<protein>
    <submittedName>
        <fullName evidence="2">Tripartite-type tricarboxylate transporter, receptor component TctC</fullName>
    </submittedName>
</protein>
<dbReference type="STRING" id="198092.SAMN02745194_02090"/>
<dbReference type="CDD" id="cd07012">
    <property type="entry name" value="PBP2_Bug_TTT"/>
    <property type="match status" value="1"/>
</dbReference>
<keyword evidence="3" id="KW-1185">Reference proteome</keyword>
<dbReference type="RefSeq" id="WP_073134369.1">
    <property type="nucleotide sequence ID" value="NZ_FQZF01000010.1"/>
</dbReference>
<sequence length="326" mass="33550">MPLDRRGLLTLGALTAAGGALPLGVRAQSFPSRALTIVVPFAPGGNTDLVGRIVATALGKVLGQSVVVDNRPGAGGSIGAGQVARTAPDGHTLLLAGAGVIVTVPEMTTTPYTPADFAPLSLVNRSSMVLLARSNDGRFRSFSDLASYARSGEGKLNAAHSGPGTPNHLALIQLENLLGAKFTTVSYRGSGPALSDLLGGQIDVHFDQVTSALSHIRSGALQALAVLGPANDPALPDVKTVSQLGFGEIDGTTYIGLLVPARTPKDLRDRLAAAIQQAVRDPQMVTSARDLGSEAYAGTPEEFARILEAEHALSSKAARDGRLKAD</sequence>
<dbReference type="SUPFAM" id="SSF53850">
    <property type="entry name" value="Periplasmic binding protein-like II"/>
    <property type="match status" value="1"/>
</dbReference>
<gene>
    <name evidence="2" type="ORF">SAMN02745194_02090</name>
</gene>
<dbReference type="PIRSF" id="PIRSF017082">
    <property type="entry name" value="YflP"/>
    <property type="match status" value="1"/>
</dbReference>
<evidence type="ECO:0000256" key="1">
    <source>
        <dbReference type="ARBA" id="ARBA00006987"/>
    </source>
</evidence>
<evidence type="ECO:0000313" key="2">
    <source>
        <dbReference type="EMBL" id="SHJ24417.1"/>
    </source>
</evidence>